<dbReference type="CDD" id="cd19531">
    <property type="entry name" value="LCL_NRPS-like"/>
    <property type="match status" value="2"/>
</dbReference>
<evidence type="ECO:0000313" key="9">
    <source>
        <dbReference type="EMBL" id="SPP65499.1"/>
    </source>
</evidence>
<dbReference type="NCBIfam" id="NF003417">
    <property type="entry name" value="PRK04813.1"/>
    <property type="match status" value="3"/>
</dbReference>
<dbReference type="FunFam" id="3.40.50.12780:FF:000013">
    <property type="entry name" value="Long-chain-fatty-acid--AMP ligase FadD32"/>
    <property type="match status" value="1"/>
</dbReference>
<dbReference type="GO" id="GO:0003824">
    <property type="term" value="F:catalytic activity"/>
    <property type="evidence" value="ECO:0007669"/>
    <property type="project" value="InterPro"/>
</dbReference>
<dbReference type="Gene3D" id="3.40.50.12780">
    <property type="entry name" value="N-terminal domain of ligase-like"/>
    <property type="match status" value="1"/>
</dbReference>
<dbReference type="Pfam" id="PF00668">
    <property type="entry name" value="Condensation"/>
    <property type="match status" value="2"/>
</dbReference>
<dbReference type="Pfam" id="PF00501">
    <property type="entry name" value="AMP-binding"/>
    <property type="match status" value="3"/>
</dbReference>
<dbReference type="InterPro" id="IPR023213">
    <property type="entry name" value="CAT-like_dom_sf"/>
</dbReference>
<dbReference type="GO" id="GO:0006631">
    <property type="term" value="P:fatty acid metabolic process"/>
    <property type="evidence" value="ECO:0007669"/>
    <property type="project" value="UniProtKB-KW"/>
</dbReference>
<dbReference type="InterPro" id="IPR020806">
    <property type="entry name" value="PKS_PP-bd"/>
</dbReference>
<evidence type="ECO:0000256" key="5">
    <source>
        <dbReference type="ARBA" id="ARBA00022832"/>
    </source>
</evidence>
<feature type="region of interest" description="Disordered" evidence="7">
    <location>
        <begin position="682"/>
        <end position="711"/>
    </location>
</feature>
<dbReference type="PROSITE" id="PS50075">
    <property type="entry name" value="CARRIER"/>
    <property type="match status" value="3"/>
</dbReference>
<keyword evidence="4" id="KW-0597">Phosphoprotein</keyword>
<dbReference type="OrthoDB" id="428071at2"/>
<keyword evidence="3" id="KW-0596">Phosphopantetheine</keyword>
<feature type="domain" description="Carrier" evidence="8">
    <location>
        <begin position="2736"/>
        <end position="2811"/>
    </location>
</feature>
<evidence type="ECO:0000256" key="6">
    <source>
        <dbReference type="ARBA" id="ARBA00023098"/>
    </source>
</evidence>
<dbReference type="PROSITE" id="PS00012">
    <property type="entry name" value="PHOSPHOPANTETHEINE"/>
    <property type="match status" value="1"/>
</dbReference>
<dbReference type="Gene3D" id="3.30.300.30">
    <property type="match status" value="3"/>
</dbReference>
<dbReference type="SUPFAM" id="SSF53474">
    <property type="entry name" value="alpha/beta-Hydrolases"/>
    <property type="match status" value="1"/>
</dbReference>
<dbReference type="RefSeq" id="WP_121989770.1">
    <property type="nucleotide sequence ID" value="NZ_OUNR01000016.1"/>
</dbReference>
<name>A0A330L6J7_9BACT</name>
<dbReference type="SUPFAM" id="SSF52777">
    <property type="entry name" value="CoA-dependent acyltransferases"/>
    <property type="match status" value="4"/>
</dbReference>
<dbReference type="FunFam" id="1.10.1200.10:FF:000016">
    <property type="entry name" value="Non-ribosomal peptide synthase"/>
    <property type="match status" value="1"/>
</dbReference>
<dbReference type="SUPFAM" id="SSF56801">
    <property type="entry name" value="Acetyl-CoA synthetase-like"/>
    <property type="match status" value="3"/>
</dbReference>
<dbReference type="InterPro" id="IPR045851">
    <property type="entry name" value="AMP-bd_C_sf"/>
</dbReference>
<dbReference type="Pfam" id="PF13193">
    <property type="entry name" value="AMP-binding_C"/>
    <property type="match status" value="2"/>
</dbReference>
<dbReference type="NCBIfam" id="TIGR01733">
    <property type="entry name" value="AA-adenyl-dom"/>
    <property type="match status" value="2"/>
</dbReference>
<organism evidence="9 10">
    <name type="scientific">Nitrospira lenta</name>
    <dbReference type="NCBI Taxonomy" id="1436998"/>
    <lineage>
        <taxon>Bacteria</taxon>
        <taxon>Pseudomonadati</taxon>
        <taxon>Nitrospirota</taxon>
        <taxon>Nitrospiria</taxon>
        <taxon>Nitrospirales</taxon>
        <taxon>Nitrospiraceae</taxon>
        <taxon>Nitrospira</taxon>
    </lineage>
</organism>
<dbReference type="PROSITE" id="PS00455">
    <property type="entry name" value="AMP_BINDING"/>
    <property type="match status" value="2"/>
</dbReference>
<dbReference type="InterPro" id="IPR025110">
    <property type="entry name" value="AMP-bd_C"/>
</dbReference>
<dbReference type="Gene3D" id="1.10.1200.10">
    <property type="entry name" value="ACP-like"/>
    <property type="match status" value="3"/>
</dbReference>
<evidence type="ECO:0000313" key="10">
    <source>
        <dbReference type="Proteomes" id="UP000248168"/>
    </source>
</evidence>
<dbReference type="InterPro" id="IPR042099">
    <property type="entry name" value="ANL_N_sf"/>
</dbReference>
<dbReference type="InterPro" id="IPR000873">
    <property type="entry name" value="AMP-dep_synth/lig_dom"/>
</dbReference>
<feature type="domain" description="Carrier" evidence="8">
    <location>
        <begin position="1679"/>
        <end position="1754"/>
    </location>
</feature>
<dbReference type="FunFam" id="2.30.38.10:FF:000001">
    <property type="entry name" value="Non-ribosomal peptide synthetase PvdI"/>
    <property type="match status" value="1"/>
</dbReference>
<dbReference type="GO" id="GO:0031177">
    <property type="term" value="F:phosphopantetheine binding"/>
    <property type="evidence" value="ECO:0007669"/>
    <property type="project" value="InterPro"/>
</dbReference>
<dbReference type="Pfam" id="PF00975">
    <property type="entry name" value="Thioesterase"/>
    <property type="match status" value="1"/>
</dbReference>
<keyword evidence="10" id="KW-1185">Reference proteome</keyword>
<dbReference type="EMBL" id="OUNR01000016">
    <property type="protein sequence ID" value="SPP65499.1"/>
    <property type="molecule type" value="Genomic_DNA"/>
</dbReference>
<dbReference type="FunFam" id="1.10.1200.10:FF:000005">
    <property type="entry name" value="Nonribosomal peptide synthetase 1"/>
    <property type="match status" value="1"/>
</dbReference>
<proteinExistence type="inferred from homology"/>
<dbReference type="PANTHER" id="PTHR45527">
    <property type="entry name" value="NONRIBOSOMAL PEPTIDE SYNTHETASE"/>
    <property type="match status" value="1"/>
</dbReference>
<evidence type="ECO:0000256" key="3">
    <source>
        <dbReference type="ARBA" id="ARBA00022450"/>
    </source>
</evidence>
<keyword evidence="6" id="KW-0443">Lipid metabolism</keyword>
<dbReference type="Gene3D" id="3.30.559.30">
    <property type="entry name" value="Nonribosomal peptide synthetase, condensation domain"/>
    <property type="match status" value="2"/>
</dbReference>
<dbReference type="GO" id="GO:0043041">
    <property type="term" value="P:amino acid activation for nonribosomal peptide biosynthetic process"/>
    <property type="evidence" value="ECO:0007669"/>
    <property type="project" value="TreeGrafter"/>
</dbReference>
<dbReference type="GO" id="GO:0044550">
    <property type="term" value="P:secondary metabolite biosynthetic process"/>
    <property type="evidence" value="ECO:0007669"/>
    <property type="project" value="UniProtKB-ARBA"/>
</dbReference>
<comment type="cofactor">
    <cofactor evidence="1">
        <name>pantetheine 4'-phosphate</name>
        <dbReference type="ChEBI" id="CHEBI:47942"/>
    </cofactor>
</comment>
<comment type="similarity">
    <text evidence="2">Belongs to the ATP-dependent AMP-binding enzyme family.</text>
</comment>
<dbReference type="InParanoid" id="A0A330L6J7"/>
<sequence>MSESVPISIHTLAELFAYRCEQVGGGLAYAYLKDTAAIDRQLTWIELADEVNVLAKALGGRAEPGTRALLMYPPGLEVVVAFWACIQAGLVPVPAPAPDPIRRKHSLSRLQAILHDAQAALVLTTSGIQALCAEQSFVATDRQVQWLATDQPAGEAWPSLERRSPISDLAYLQYTSGSTATPRGVMISHRNVLAQCEAIRQIAGVNAESRSLCWLPYFHDYGLVHGILAPFYAGIPAFLLSPLTFLRRPLRWLEAIDRWDITHSGAPSFAYDACVKAYQKQPGWSGDLARWAVASCGAEPIHHRTINAFTQVFAPHGFKGNAFMPAYGLAEATLVVSSTSRSELPHMITVDSAALESHRVESRSSGQVGARELVGCGHPLPGSQVIIVEPGSGVECAAGQVGEIWVSSPSVALGYWRRDEATSEAFNAQVSGRPAEHFLRTGDLGFFSDGQIVITGRLKDLIILNGRNIYPQDLEAAVDGCHPMVRTGGCVAFSVEVDEVERLIMVLEVDRQQDLRADEVATAVRVILAERFEVPVWGIVLVRHGTTPKTSSGKVQRQACRKAYLENSLAVLSLQMLSTEEAVAGSESRSDGSQNVRDLLKSRDGLEEYVMRVFAEQSGLPVSRIKVGMPLVNIGLDSLGTSLVKNRLEQEFGVDLSFGQLFGQGTVRDLAAYLLTSLPESSSRIGASSRGLADEPRSDESGLLAESGDVGQYPLSSSQERLWFLEQVQPGSALNHISIGMRLSGRLDLPVFSASIQGLVQRHDILKMGFASVGELPYQANSTEAVAKITWASLCDIPPSNREMEIRRRIREEVLVPFDLGNPPLLRVLLLETGDGEHRCVLTVHRLVSDGWSLRLLCRELTEQYGAHVNGHGTVSSRSERSYLEFSQWQRNQSESERYVTQLGYWQRQLDHLPSVLDLPSDRPRPRVPLFQGGSRIRVLPGPMVADLEAFCSRQGATKFMAVYSALSAWLQRATRTADIVIGTVVANRRQARWQGVVGYCANTVALRMDLSAVETGAQLLRLARQTVCDAYDHQDVPFERVIGSLKGRRAADSPHVFNVMMVWEDDPLSELRLDGLSVRHIPIDDVAVELDLTLLVVNGVDGLELVMLYDRALFDGETVDRMLAQIEIILKGLIENPDSRLLDLPLLTHDEREQLLIEWNRGTVDVQQTTSIMPMIEACLKQAPERAAAVCGEETLSYRELVERVDRLARAVHDATGGSNARVGLCVDRSLSSLIGILGILKAGAAYVPLDASAPEQRQRLILKDAGVALLVTQRHLRATLPYGGGPVIELESLAGEGPYHGGQVAWPRQELDHAAYVIYTSGSTGRPKGVEITQGALLHSLLARLQYYKDPVERCLLTFPIAFDGSVTSIFWTLLHAGTLVIPTEDHYRDPEQLGALISRHQVSHIVLVPSLYEAMLRDVAIPSLRSLRVVVSAGESLPVSLVRRHYERLQEAALYNEYGPTEATVWSSVYRTTGTESGGRIPIGKPIAGAAIYLLDEGLSPVPVGVVGEIVIGGGSLARGYLNLPELTSIKFIANPFVPESRLYKTGDLGLIRQDGNIEYVGRADSQVKVRGYRIELGEIESALSGLPGVRAAAVVVRDDMTTGPSLIAFVTSDQAPGSASPYLHELLKRTLPSYMVPAAVFAIDGLPYLSNGKVDRQALQQYTLGGNRSETASVRARDPIEQGLLDIWRDVLGERTIDIHQNFFAMGGHSLLATQVISRIREVFRVELPLRSMFESPTIAGVAELIRVEQHRGNAPSPLPPIVPVSREGALPLSFSQQRMWFVQQLAPEATAYNLLFVSRHKGAMSVPVVRQVVNLLAQRHEAFRTTFAMTGAGLEQRIAPWEAPHLVEIDLRRIPTDQREGEARRIAEQEGARPFDLEKGPLARISLITLDQEDHLIVLNLHHIVGDQWSFGILGRDFSAYYNALCQGQPLPEMTLPIQYADYAVWQRRCMTEAVLAAQEQYWTNTLEQLPILHLPTDFPRPAVQTFEGGLCAVDIPDSVIQRLKQFSADQHVTPFMTLLACFQLLLSRYTGQVDLAVGCPIANRTHMLMEQLIGTFVNTLALRVDVSGNPTFAGLLERMKHAALGAFANQDYPFDKLVESLQIERDASMAPLVQVLFNMANAPISDIQLYGLEWAPFEVEPGSAQFDLSLSIELEVAKKAYFTFNSALFMRETIERFAGHYLALIESAMTNPQARVSDLKMLGEIERSRILYEWNRTAAEYPHTDCLPEHIEGRAEETPDAVAVSMDNRALTYRELNGMANQLARALRGMGVSPGVAVGVCLERSVDMVPVLLAVMKAGGCYVPLDPDYPRDRVRFMVEDSGAPLVITTTALSDRFSGQSCRVWCFDREGHVFSEGDEHNLPPLATGQDLAYILYTSGSTGQPKGVEIQHRSLMNFLWSMKRQPGCTRSDTVLSVTTLSFDIAGLELYLPLLVGGRVEIVSRAVATDGHKLRDTLARVQPTIMQATPATWRLLLEAGWAGSFSLTALCGGEALPQDLAVALRDRTKALWNMYGPTETTIWSTLDRISQDSSEITIGRPIANTDVYVLDPYLQPVPVGVAGEIYIGGDGVARGYHGRLDLTADRFIPHPFSLHPDARLYRTGDLGRYRPDGKIVHLGRIDHQVKIRGFRIELGEIEATLSRHAKIKQTVVTARDDQHGMKQLAAYLVLQEGQEAGAEELRSFLRAVLPEYMVPSFFVFLDAFPLTANKKIDVRALPQPELSGHIAGQPYVGPRNGMEVQLTALWQQVLGIQEIGIHDNFFDLGGHSLKAAQLFYQLELVFEKQLPLATLFQAPTIAELAAVLTKASWVPPWQSLVAIQPSGTGLPLFMVPGVGGNVLVFAKLARILGTEQPLYGLQARGLDGKEAPFTSVPEMASHYVQEVRRMHPDGPYLIGGVCTGGLIGYEMARQLIALGCQVTLFMMDTWHPDSYRRYRHRLLAKASMSMIVLGKIVGDIRSLSRLPMNEWWANIARKTHVALSLFSQSLTDHIQDRDFQVQRLTEATLLAVARYRVQPIAARVVNVVASNRHVDDVIPDTRHRWQELGTESSCTVHIPAEDSGRLFVSPFVEDLAGHLQSHLQKGLDRAAEVGMPARNNQSA</sequence>
<dbReference type="Gene3D" id="3.40.50.1820">
    <property type="entry name" value="alpha/beta hydrolase"/>
    <property type="match status" value="1"/>
</dbReference>
<dbReference type="CDD" id="cd05930">
    <property type="entry name" value="A_NRPS"/>
    <property type="match status" value="1"/>
</dbReference>
<dbReference type="SMART" id="SM00824">
    <property type="entry name" value="PKS_TE"/>
    <property type="match status" value="1"/>
</dbReference>
<dbReference type="InterPro" id="IPR040097">
    <property type="entry name" value="FAAL/FAAC"/>
</dbReference>
<dbReference type="SMART" id="SM00823">
    <property type="entry name" value="PKS_PP"/>
    <property type="match status" value="3"/>
</dbReference>
<keyword evidence="5" id="KW-0276">Fatty acid metabolism</keyword>
<protein>
    <submittedName>
        <fullName evidence="9">Putative Multi-domain non-ribosomal peptide synthetase</fullName>
    </submittedName>
</protein>
<dbReference type="InterPro" id="IPR009081">
    <property type="entry name" value="PP-bd_ACP"/>
</dbReference>
<accession>A0A330L6J7</accession>
<evidence type="ECO:0000259" key="8">
    <source>
        <dbReference type="PROSITE" id="PS50075"/>
    </source>
</evidence>
<dbReference type="SUPFAM" id="SSF47336">
    <property type="entry name" value="ACP-like"/>
    <property type="match status" value="3"/>
</dbReference>
<dbReference type="InterPro" id="IPR001242">
    <property type="entry name" value="Condensation_dom"/>
</dbReference>
<dbReference type="GO" id="GO:0071766">
    <property type="term" value="P:Actinobacterium-type cell wall biogenesis"/>
    <property type="evidence" value="ECO:0007669"/>
    <property type="project" value="UniProtKB-ARBA"/>
</dbReference>
<dbReference type="InterPro" id="IPR020802">
    <property type="entry name" value="TesA-like"/>
</dbReference>
<dbReference type="Pfam" id="PF23024">
    <property type="entry name" value="AMP-dom_DIP2-like"/>
    <property type="match status" value="1"/>
</dbReference>
<dbReference type="Gene3D" id="2.30.38.10">
    <property type="entry name" value="Luciferase, Domain 3"/>
    <property type="match status" value="2"/>
</dbReference>
<dbReference type="Gene3D" id="3.40.50.980">
    <property type="match status" value="4"/>
</dbReference>
<dbReference type="FunFam" id="3.40.50.980:FF:000001">
    <property type="entry name" value="Non-ribosomal peptide synthetase"/>
    <property type="match status" value="2"/>
</dbReference>
<evidence type="ECO:0000256" key="7">
    <source>
        <dbReference type="SAM" id="MobiDB-lite"/>
    </source>
</evidence>
<dbReference type="PANTHER" id="PTHR45527:SF1">
    <property type="entry name" value="FATTY ACID SYNTHASE"/>
    <property type="match status" value="1"/>
</dbReference>
<evidence type="ECO:0000256" key="1">
    <source>
        <dbReference type="ARBA" id="ARBA00001957"/>
    </source>
</evidence>
<dbReference type="CDD" id="cd05931">
    <property type="entry name" value="FAAL"/>
    <property type="match status" value="1"/>
</dbReference>
<evidence type="ECO:0000256" key="4">
    <source>
        <dbReference type="ARBA" id="ARBA00022553"/>
    </source>
</evidence>
<dbReference type="InterPro" id="IPR020845">
    <property type="entry name" value="AMP-binding_CS"/>
</dbReference>
<dbReference type="InterPro" id="IPR001031">
    <property type="entry name" value="Thioesterase"/>
</dbReference>
<dbReference type="Pfam" id="PF00550">
    <property type="entry name" value="PP-binding"/>
    <property type="match status" value="3"/>
</dbReference>
<dbReference type="Proteomes" id="UP000248168">
    <property type="component" value="Unassembled WGS sequence"/>
</dbReference>
<feature type="domain" description="Carrier" evidence="8">
    <location>
        <begin position="604"/>
        <end position="678"/>
    </location>
</feature>
<dbReference type="InterPro" id="IPR029058">
    <property type="entry name" value="AB_hydrolase_fold"/>
</dbReference>
<dbReference type="CDD" id="cd12116">
    <property type="entry name" value="A_NRPS_Ta1_like"/>
    <property type="match status" value="1"/>
</dbReference>
<reference evidence="10" key="1">
    <citation type="submission" date="2018-04" db="EMBL/GenBank/DDBJ databases">
        <authorList>
            <person name="Lucker S."/>
            <person name="Sakoula D."/>
        </authorList>
    </citation>
    <scope>NUCLEOTIDE SEQUENCE [LARGE SCALE GENOMIC DNA]</scope>
</reference>
<dbReference type="InterPro" id="IPR006162">
    <property type="entry name" value="Ppantetheine_attach_site"/>
</dbReference>
<dbReference type="GO" id="GO:0072330">
    <property type="term" value="P:monocarboxylic acid biosynthetic process"/>
    <property type="evidence" value="ECO:0007669"/>
    <property type="project" value="UniProtKB-ARBA"/>
</dbReference>
<gene>
    <name evidence="9" type="ORF">NITLEN_30413</name>
</gene>
<dbReference type="GO" id="GO:0005737">
    <property type="term" value="C:cytoplasm"/>
    <property type="evidence" value="ECO:0007669"/>
    <property type="project" value="TreeGrafter"/>
</dbReference>
<dbReference type="GO" id="GO:0008610">
    <property type="term" value="P:lipid biosynthetic process"/>
    <property type="evidence" value="ECO:0007669"/>
    <property type="project" value="InterPro"/>
</dbReference>
<dbReference type="FunFam" id="3.40.50.12780:FF:000012">
    <property type="entry name" value="Non-ribosomal peptide synthetase"/>
    <property type="match status" value="1"/>
</dbReference>
<dbReference type="InterPro" id="IPR036736">
    <property type="entry name" value="ACP-like_sf"/>
</dbReference>
<evidence type="ECO:0000256" key="2">
    <source>
        <dbReference type="ARBA" id="ARBA00006432"/>
    </source>
</evidence>
<dbReference type="FunFam" id="3.30.300.30:FF:000010">
    <property type="entry name" value="Enterobactin synthetase component F"/>
    <property type="match status" value="1"/>
</dbReference>
<dbReference type="Gene3D" id="3.30.559.10">
    <property type="entry name" value="Chloramphenicol acetyltransferase-like domain"/>
    <property type="match status" value="2"/>
</dbReference>
<dbReference type="InterPro" id="IPR010071">
    <property type="entry name" value="AA_adenyl_dom"/>
</dbReference>